<feature type="domain" description="Cyclin-like" evidence="3">
    <location>
        <begin position="88"/>
        <end position="175"/>
    </location>
</feature>
<keyword evidence="1" id="KW-0195">Cyclin</keyword>
<dbReference type="FunFam" id="1.10.472.10:FF:000089">
    <property type="entry name" value="Cyclin, N-terminal domain containing protein"/>
    <property type="match status" value="1"/>
</dbReference>
<accession>A0A1R2CJ32</accession>
<feature type="region of interest" description="Disordered" evidence="2">
    <location>
        <begin position="1"/>
        <end position="33"/>
    </location>
</feature>
<dbReference type="SUPFAM" id="SSF47954">
    <property type="entry name" value="Cyclin-like"/>
    <property type="match status" value="1"/>
</dbReference>
<gene>
    <name evidence="4" type="ORF">SteCoe_8862</name>
</gene>
<name>A0A1R2CJ32_9CILI</name>
<dbReference type="Gene3D" id="1.10.472.10">
    <property type="entry name" value="Cyclin-like"/>
    <property type="match status" value="2"/>
</dbReference>
<dbReference type="Pfam" id="PF00134">
    <property type="entry name" value="Cyclin_N"/>
    <property type="match status" value="1"/>
</dbReference>
<proteinExistence type="inferred from homology"/>
<evidence type="ECO:0000256" key="1">
    <source>
        <dbReference type="RuleBase" id="RU000383"/>
    </source>
</evidence>
<dbReference type="InterPro" id="IPR013763">
    <property type="entry name" value="Cyclin-like_dom"/>
</dbReference>
<keyword evidence="5" id="KW-1185">Reference proteome</keyword>
<dbReference type="InterPro" id="IPR036915">
    <property type="entry name" value="Cyclin-like_sf"/>
</dbReference>
<dbReference type="Proteomes" id="UP000187209">
    <property type="component" value="Unassembled WGS sequence"/>
</dbReference>
<protein>
    <recommendedName>
        <fullName evidence="3">Cyclin-like domain-containing protein</fullName>
    </recommendedName>
</protein>
<dbReference type="SMART" id="SM00385">
    <property type="entry name" value="CYCLIN"/>
    <property type="match status" value="1"/>
</dbReference>
<evidence type="ECO:0000313" key="4">
    <source>
        <dbReference type="EMBL" id="OMJ89042.1"/>
    </source>
</evidence>
<dbReference type="AlphaFoldDB" id="A0A1R2CJ32"/>
<comment type="similarity">
    <text evidence="1">Belongs to the cyclin family.</text>
</comment>
<dbReference type="OrthoDB" id="10595280at2759"/>
<dbReference type="InterPro" id="IPR039361">
    <property type="entry name" value="Cyclin"/>
</dbReference>
<evidence type="ECO:0000259" key="3">
    <source>
        <dbReference type="SMART" id="SM00385"/>
    </source>
</evidence>
<dbReference type="InterPro" id="IPR006671">
    <property type="entry name" value="Cyclin_N"/>
</dbReference>
<evidence type="ECO:0000256" key="2">
    <source>
        <dbReference type="SAM" id="MobiDB-lite"/>
    </source>
</evidence>
<comment type="caution">
    <text evidence="4">The sequence shown here is derived from an EMBL/GenBank/DDBJ whole genome shotgun (WGS) entry which is preliminary data.</text>
</comment>
<reference evidence="4 5" key="1">
    <citation type="submission" date="2016-11" db="EMBL/GenBank/DDBJ databases">
        <title>The macronuclear genome of Stentor coeruleus: a giant cell with tiny introns.</title>
        <authorList>
            <person name="Slabodnick M."/>
            <person name="Ruby J.G."/>
            <person name="Reiff S.B."/>
            <person name="Swart E.C."/>
            <person name="Gosai S."/>
            <person name="Prabakaran S."/>
            <person name="Witkowska E."/>
            <person name="Larue G.E."/>
            <person name="Fisher S."/>
            <person name="Freeman R.M."/>
            <person name="Gunawardena J."/>
            <person name="Chu W."/>
            <person name="Stover N.A."/>
            <person name="Gregory B.D."/>
            <person name="Nowacki M."/>
            <person name="Derisi J."/>
            <person name="Roy S.W."/>
            <person name="Marshall W.F."/>
            <person name="Sood P."/>
        </authorList>
    </citation>
    <scope>NUCLEOTIDE SEQUENCE [LARGE SCALE GENOMIC DNA]</scope>
    <source>
        <strain evidence="4">WM001</strain>
    </source>
</reference>
<dbReference type="EMBL" id="MPUH01000135">
    <property type="protein sequence ID" value="OMJ89042.1"/>
    <property type="molecule type" value="Genomic_DNA"/>
</dbReference>
<feature type="compositionally biased region" description="Low complexity" evidence="2">
    <location>
        <begin position="8"/>
        <end position="19"/>
    </location>
</feature>
<sequence length="302" mass="34840">MQRHHKNSSSTSSLKLFSFEPRNNTRQEKNKQQPQLIIRCVRNRSHTPERRIITADCTILLQTEEYSLTPDCLLRHNINEHMRAKMVDWMIEVTSIFQSLPRTFFIAVKIMDKFFTLQNVSVSSGLLHIIGLTSIFIASKYEDVVTISSKEVVDLIAHNKISSEDLFMTEQAILKKLGFFVNFITRCDFIEEISKEISLSEDLTRYALFLSQVSMHIYSHLSLKESQIAYCCLFISAKALKKEESAIKILAKCVISKVFVDFESFKADLIKFKTLNPKFQKAQTTNKMDFGLVNGTFHAFIQ</sequence>
<organism evidence="4 5">
    <name type="scientific">Stentor coeruleus</name>
    <dbReference type="NCBI Taxonomy" id="5963"/>
    <lineage>
        <taxon>Eukaryota</taxon>
        <taxon>Sar</taxon>
        <taxon>Alveolata</taxon>
        <taxon>Ciliophora</taxon>
        <taxon>Postciliodesmatophora</taxon>
        <taxon>Heterotrichea</taxon>
        <taxon>Heterotrichida</taxon>
        <taxon>Stentoridae</taxon>
        <taxon>Stentor</taxon>
    </lineage>
</organism>
<evidence type="ECO:0000313" key="5">
    <source>
        <dbReference type="Proteomes" id="UP000187209"/>
    </source>
</evidence>
<dbReference type="PANTHER" id="PTHR10177">
    <property type="entry name" value="CYCLINS"/>
    <property type="match status" value="1"/>
</dbReference>